<gene>
    <name evidence="3" type="primary">UNE10_1</name>
    <name evidence="3" type="ORF">CK203_081971</name>
</gene>
<dbReference type="PANTHER" id="PTHR45855">
    <property type="entry name" value="TRANSCRIPTION FACTOR PIF1-RELATED"/>
    <property type="match status" value="1"/>
</dbReference>
<keyword evidence="1" id="KW-0238">DNA-binding</keyword>
<protein>
    <submittedName>
        <fullName evidence="3">Transcription factor UNE10</fullName>
    </submittedName>
</protein>
<dbReference type="GO" id="GO:0003677">
    <property type="term" value="F:DNA binding"/>
    <property type="evidence" value="ECO:0007669"/>
    <property type="project" value="UniProtKB-KW"/>
</dbReference>
<evidence type="ECO:0000256" key="1">
    <source>
        <dbReference type="ARBA" id="ARBA00023125"/>
    </source>
</evidence>
<evidence type="ECO:0000313" key="3">
    <source>
        <dbReference type="EMBL" id="RVW15236.1"/>
    </source>
</evidence>
<evidence type="ECO:0000256" key="2">
    <source>
        <dbReference type="SAM" id="MobiDB-lite"/>
    </source>
</evidence>
<name>A0A438BW73_VITVI</name>
<comment type="caution">
    <text evidence="3">The sequence shown here is derived from an EMBL/GenBank/DDBJ whole genome shotgun (WGS) entry which is preliminary data.</text>
</comment>
<proteinExistence type="predicted"/>
<organism evidence="3 4">
    <name type="scientific">Vitis vinifera</name>
    <name type="common">Grape</name>
    <dbReference type="NCBI Taxonomy" id="29760"/>
    <lineage>
        <taxon>Eukaryota</taxon>
        <taxon>Viridiplantae</taxon>
        <taxon>Streptophyta</taxon>
        <taxon>Embryophyta</taxon>
        <taxon>Tracheophyta</taxon>
        <taxon>Spermatophyta</taxon>
        <taxon>Magnoliopsida</taxon>
        <taxon>eudicotyledons</taxon>
        <taxon>Gunneridae</taxon>
        <taxon>Pentapetalae</taxon>
        <taxon>rosids</taxon>
        <taxon>Vitales</taxon>
        <taxon>Vitaceae</taxon>
        <taxon>Viteae</taxon>
        <taxon>Vitis</taxon>
    </lineage>
</organism>
<dbReference type="Proteomes" id="UP000288805">
    <property type="component" value="Unassembled WGS sequence"/>
</dbReference>
<accession>A0A438BW73</accession>
<dbReference type="AlphaFoldDB" id="A0A438BW73"/>
<evidence type="ECO:0000313" key="4">
    <source>
        <dbReference type="Proteomes" id="UP000288805"/>
    </source>
</evidence>
<dbReference type="EMBL" id="QGNW01002603">
    <property type="protein sequence ID" value="RVW15236.1"/>
    <property type="molecule type" value="Genomic_DNA"/>
</dbReference>
<feature type="compositionally biased region" description="Basic and acidic residues" evidence="2">
    <location>
        <begin position="221"/>
        <end position="230"/>
    </location>
</feature>
<dbReference type="InterPro" id="IPR031066">
    <property type="entry name" value="bHLH_ALC-like_plant"/>
</dbReference>
<reference evidence="3 4" key="1">
    <citation type="journal article" date="2018" name="PLoS Genet.">
        <title>Population sequencing reveals clonal diversity and ancestral inbreeding in the grapevine cultivar Chardonnay.</title>
        <authorList>
            <person name="Roach M.J."/>
            <person name="Johnson D.L."/>
            <person name="Bohlmann J."/>
            <person name="van Vuuren H.J."/>
            <person name="Jones S.J."/>
            <person name="Pretorius I.S."/>
            <person name="Schmidt S.A."/>
            <person name="Borneman A.R."/>
        </authorList>
    </citation>
    <scope>NUCLEOTIDE SEQUENCE [LARGE SCALE GENOMIC DNA]</scope>
    <source>
        <strain evidence="4">cv. Chardonnay</strain>
        <tissue evidence="3">Leaf</tissue>
    </source>
</reference>
<feature type="region of interest" description="Disordered" evidence="2">
    <location>
        <begin position="175"/>
        <end position="279"/>
    </location>
</feature>
<dbReference type="PANTHER" id="PTHR45855:SF23">
    <property type="entry name" value="TRANSCRIPTION FACTOR MEE8-RELATED"/>
    <property type="match status" value="1"/>
</dbReference>
<feature type="compositionally biased region" description="Basic and acidic residues" evidence="2">
    <location>
        <begin position="250"/>
        <end position="260"/>
    </location>
</feature>
<sequence>MSQCVPSWDIDDNPTPPRLFLRSHSNSTAPDVPMLDYEVAELTWENGQLAMHGLGQPRVPAKPVASAAVSKYPWEKPRAGGTLESIVNQATRLPHHKPPPEGANDDLVPWLDHQRAVAAAAAAASVAMTMDALVPCSNNNNTTNNNSPSHVMDSVPAGLGPCGGAAPLASAPAAAALPKTTTPSSRGSARKWRVCPPPTTGAAETRASPAAPLSTLIANRRAGDEEDKKRGTGKSSVSSKRSRAAAIHNQSERNEHVTHDDADDPAAATSNVTDGSDGHGMGMSPMGMGVVDMNTIARPNVATTGISPLLHPTPFLPLTAWDVSGDRLPAAPTMVPDPLAAFLACQSQPMTMDAYSRMAALYQHLHQHPASSARSQGL</sequence>